<evidence type="ECO:0000313" key="4">
    <source>
        <dbReference type="EMBL" id="KIK95716.1"/>
    </source>
</evidence>
<dbReference type="PROSITE" id="PS50088">
    <property type="entry name" value="ANK_REPEAT"/>
    <property type="match status" value="1"/>
</dbReference>
<dbReference type="PROSITE" id="PS50297">
    <property type="entry name" value="ANK_REP_REGION"/>
    <property type="match status" value="1"/>
</dbReference>
<keyword evidence="5" id="KW-1185">Reference proteome</keyword>
<dbReference type="PANTHER" id="PTHR24171">
    <property type="entry name" value="ANKYRIN REPEAT DOMAIN-CONTAINING PROTEIN 39-RELATED"/>
    <property type="match status" value="1"/>
</dbReference>
<proteinExistence type="predicted"/>
<dbReference type="SMART" id="SM00248">
    <property type="entry name" value="ANK"/>
    <property type="match status" value="2"/>
</dbReference>
<accession>A0A0D0DZ67</accession>
<dbReference type="InParanoid" id="A0A0D0DZ67"/>
<dbReference type="InterPro" id="IPR036770">
    <property type="entry name" value="Ankyrin_rpt-contain_sf"/>
</dbReference>
<dbReference type="GO" id="GO:0004842">
    <property type="term" value="F:ubiquitin-protein transferase activity"/>
    <property type="evidence" value="ECO:0007669"/>
    <property type="project" value="TreeGrafter"/>
</dbReference>
<dbReference type="InterPro" id="IPR002110">
    <property type="entry name" value="Ankyrin_rpt"/>
</dbReference>
<dbReference type="GO" id="GO:0085020">
    <property type="term" value="P:protein K6-linked ubiquitination"/>
    <property type="evidence" value="ECO:0007669"/>
    <property type="project" value="TreeGrafter"/>
</dbReference>
<protein>
    <submittedName>
        <fullName evidence="4">Uncharacterized protein</fullName>
    </submittedName>
</protein>
<feature type="repeat" description="ANK" evidence="3">
    <location>
        <begin position="21"/>
        <end position="53"/>
    </location>
</feature>
<reference evidence="5" key="2">
    <citation type="submission" date="2015-01" db="EMBL/GenBank/DDBJ databases">
        <title>Evolutionary Origins and Diversification of the Mycorrhizal Mutualists.</title>
        <authorList>
            <consortium name="DOE Joint Genome Institute"/>
            <consortium name="Mycorrhizal Genomics Consortium"/>
            <person name="Kohler A."/>
            <person name="Kuo A."/>
            <person name="Nagy L.G."/>
            <person name="Floudas D."/>
            <person name="Copeland A."/>
            <person name="Barry K.W."/>
            <person name="Cichocki N."/>
            <person name="Veneault-Fourrey C."/>
            <person name="LaButti K."/>
            <person name="Lindquist E.A."/>
            <person name="Lipzen A."/>
            <person name="Lundell T."/>
            <person name="Morin E."/>
            <person name="Murat C."/>
            <person name="Riley R."/>
            <person name="Ohm R."/>
            <person name="Sun H."/>
            <person name="Tunlid A."/>
            <person name="Henrissat B."/>
            <person name="Grigoriev I.V."/>
            <person name="Hibbett D.S."/>
            <person name="Martin F."/>
        </authorList>
    </citation>
    <scope>NUCLEOTIDE SEQUENCE [LARGE SCALE GENOMIC DNA]</scope>
    <source>
        <strain evidence="5">Ve08.2h10</strain>
    </source>
</reference>
<dbReference type="AlphaFoldDB" id="A0A0D0DZ67"/>
<evidence type="ECO:0000256" key="1">
    <source>
        <dbReference type="ARBA" id="ARBA00022737"/>
    </source>
</evidence>
<dbReference type="SUPFAM" id="SSF48403">
    <property type="entry name" value="Ankyrin repeat"/>
    <property type="match status" value="1"/>
</dbReference>
<evidence type="ECO:0000256" key="2">
    <source>
        <dbReference type="ARBA" id="ARBA00023043"/>
    </source>
</evidence>
<feature type="non-terminal residue" evidence="4">
    <location>
        <position position="83"/>
    </location>
</feature>
<dbReference type="Gene3D" id="1.25.40.20">
    <property type="entry name" value="Ankyrin repeat-containing domain"/>
    <property type="match status" value="1"/>
</dbReference>
<reference evidence="4 5" key="1">
    <citation type="submission" date="2014-04" db="EMBL/GenBank/DDBJ databases">
        <authorList>
            <consortium name="DOE Joint Genome Institute"/>
            <person name="Kuo A."/>
            <person name="Kohler A."/>
            <person name="Jargeat P."/>
            <person name="Nagy L.G."/>
            <person name="Floudas D."/>
            <person name="Copeland A."/>
            <person name="Barry K.W."/>
            <person name="Cichocki N."/>
            <person name="Veneault-Fourrey C."/>
            <person name="LaButti K."/>
            <person name="Lindquist E.A."/>
            <person name="Lipzen A."/>
            <person name="Lundell T."/>
            <person name="Morin E."/>
            <person name="Murat C."/>
            <person name="Sun H."/>
            <person name="Tunlid A."/>
            <person name="Henrissat B."/>
            <person name="Grigoriev I.V."/>
            <person name="Hibbett D.S."/>
            <person name="Martin F."/>
            <person name="Nordberg H.P."/>
            <person name="Cantor M.N."/>
            <person name="Hua S.X."/>
        </authorList>
    </citation>
    <scope>NUCLEOTIDE SEQUENCE [LARGE SCALE GENOMIC DNA]</scope>
    <source>
        <strain evidence="4 5">Ve08.2h10</strain>
    </source>
</reference>
<name>A0A0D0DZ67_9AGAM</name>
<dbReference type="OrthoDB" id="20872at2759"/>
<evidence type="ECO:0000256" key="3">
    <source>
        <dbReference type="PROSITE-ProRule" id="PRU00023"/>
    </source>
</evidence>
<keyword evidence="1" id="KW-0677">Repeat</keyword>
<evidence type="ECO:0000313" key="5">
    <source>
        <dbReference type="Proteomes" id="UP000054538"/>
    </source>
</evidence>
<dbReference type="HOGENOM" id="CLU_000134_45_11_1"/>
<organism evidence="4 5">
    <name type="scientific">Paxillus rubicundulus Ve08.2h10</name>
    <dbReference type="NCBI Taxonomy" id="930991"/>
    <lineage>
        <taxon>Eukaryota</taxon>
        <taxon>Fungi</taxon>
        <taxon>Dikarya</taxon>
        <taxon>Basidiomycota</taxon>
        <taxon>Agaricomycotina</taxon>
        <taxon>Agaricomycetes</taxon>
        <taxon>Agaricomycetidae</taxon>
        <taxon>Boletales</taxon>
        <taxon>Paxilineae</taxon>
        <taxon>Paxillaceae</taxon>
        <taxon>Paxillus</taxon>
    </lineage>
</organism>
<dbReference type="EMBL" id="KN825025">
    <property type="protein sequence ID" value="KIK95716.1"/>
    <property type="molecule type" value="Genomic_DNA"/>
</dbReference>
<sequence length="83" mass="9304">MSTLSSYFCRRGADVNVQDNESWTPLHFACAWGHNNIIELLLQEGADKNAQDSDSDTPLHFSSMEGYLDVTKLHLEGADPYTQ</sequence>
<keyword evidence="2 3" id="KW-0040">ANK repeat</keyword>
<dbReference type="PANTHER" id="PTHR24171:SF8">
    <property type="entry name" value="BRCA1-ASSOCIATED RING DOMAIN PROTEIN 1"/>
    <property type="match status" value="1"/>
</dbReference>
<dbReference type="Proteomes" id="UP000054538">
    <property type="component" value="Unassembled WGS sequence"/>
</dbReference>
<dbReference type="Pfam" id="PF12796">
    <property type="entry name" value="Ank_2"/>
    <property type="match status" value="1"/>
</dbReference>
<gene>
    <name evidence="4" type="ORF">PAXRUDRAFT_776560</name>
</gene>